<sequence length="128" mass="14897">MQHLGPDGMSSYESNVEDGRGGEDPANLTRSIFRVVAPNWRACEVGKWLEPFDAIHLFSHHNSNDLRGQYPRLWLRTPHTVDRTTRAVKDLPVNAYDPAWLEQQTQADFTIRATNQCYEFQHDNRLFR</sequence>
<gene>
    <name evidence="2" type="ORF">BDN71DRAFT_1513501</name>
</gene>
<keyword evidence="3" id="KW-1185">Reference proteome</keyword>
<protein>
    <submittedName>
        <fullName evidence="2">Uncharacterized protein</fullName>
    </submittedName>
</protein>
<proteinExistence type="predicted"/>
<evidence type="ECO:0000256" key="1">
    <source>
        <dbReference type="SAM" id="MobiDB-lite"/>
    </source>
</evidence>
<evidence type="ECO:0000313" key="3">
    <source>
        <dbReference type="Proteomes" id="UP000807025"/>
    </source>
</evidence>
<evidence type="ECO:0000313" key="2">
    <source>
        <dbReference type="EMBL" id="KAF9487922.1"/>
    </source>
</evidence>
<dbReference type="Proteomes" id="UP000807025">
    <property type="component" value="Unassembled WGS sequence"/>
</dbReference>
<organism evidence="2 3">
    <name type="scientific">Pleurotus eryngii</name>
    <name type="common">Boletus of the steppes</name>
    <dbReference type="NCBI Taxonomy" id="5323"/>
    <lineage>
        <taxon>Eukaryota</taxon>
        <taxon>Fungi</taxon>
        <taxon>Dikarya</taxon>
        <taxon>Basidiomycota</taxon>
        <taxon>Agaricomycotina</taxon>
        <taxon>Agaricomycetes</taxon>
        <taxon>Agaricomycetidae</taxon>
        <taxon>Agaricales</taxon>
        <taxon>Pleurotineae</taxon>
        <taxon>Pleurotaceae</taxon>
        <taxon>Pleurotus</taxon>
    </lineage>
</organism>
<dbReference type="EMBL" id="MU154741">
    <property type="protein sequence ID" value="KAF9487922.1"/>
    <property type="molecule type" value="Genomic_DNA"/>
</dbReference>
<reference evidence="2" key="1">
    <citation type="submission" date="2020-11" db="EMBL/GenBank/DDBJ databases">
        <authorList>
            <consortium name="DOE Joint Genome Institute"/>
            <person name="Ahrendt S."/>
            <person name="Riley R."/>
            <person name="Andreopoulos W."/>
            <person name="Labutti K."/>
            <person name="Pangilinan J."/>
            <person name="Ruiz-Duenas F.J."/>
            <person name="Barrasa J.M."/>
            <person name="Sanchez-Garcia M."/>
            <person name="Camarero S."/>
            <person name="Miyauchi S."/>
            <person name="Serrano A."/>
            <person name="Linde D."/>
            <person name="Babiker R."/>
            <person name="Drula E."/>
            <person name="Ayuso-Fernandez I."/>
            <person name="Pacheco R."/>
            <person name="Padilla G."/>
            <person name="Ferreira P."/>
            <person name="Barriuso J."/>
            <person name="Kellner H."/>
            <person name="Castanera R."/>
            <person name="Alfaro M."/>
            <person name="Ramirez L."/>
            <person name="Pisabarro A.G."/>
            <person name="Kuo A."/>
            <person name="Tritt A."/>
            <person name="Lipzen A."/>
            <person name="He G."/>
            <person name="Yan M."/>
            <person name="Ng V."/>
            <person name="Cullen D."/>
            <person name="Martin F."/>
            <person name="Rosso M.-N."/>
            <person name="Henrissat B."/>
            <person name="Hibbett D."/>
            <person name="Martinez A.T."/>
            <person name="Grigoriev I.V."/>
        </authorList>
    </citation>
    <scope>NUCLEOTIDE SEQUENCE</scope>
    <source>
        <strain evidence="2">ATCC 90797</strain>
    </source>
</reference>
<feature type="region of interest" description="Disordered" evidence="1">
    <location>
        <begin position="1"/>
        <end position="23"/>
    </location>
</feature>
<accession>A0A9P5ZIA5</accession>
<dbReference type="OrthoDB" id="3224221at2759"/>
<name>A0A9P5ZIA5_PLEER</name>
<dbReference type="AlphaFoldDB" id="A0A9P5ZIA5"/>
<comment type="caution">
    <text evidence="2">The sequence shown here is derived from an EMBL/GenBank/DDBJ whole genome shotgun (WGS) entry which is preliminary data.</text>
</comment>